<name>A0A8B7PMH7_HYAAZ</name>
<feature type="region of interest" description="Disordered" evidence="1">
    <location>
        <begin position="163"/>
        <end position="189"/>
    </location>
</feature>
<organism evidence="2 3">
    <name type="scientific">Hyalella azteca</name>
    <name type="common">Amphipod</name>
    <dbReference type="NCBI Taxonomy" id="294128"/>
    <lineage>
        <taxon>Eukaryota</taxon>
        <taxon>Metazoa</taxon>
        <taxon>Ecdysozoa</taxon>
        <taxon>Arthropoda</taxon>
        <taxon>Crustacea</taxon>
        <taxon>Multicrustacea</taxon>
        <taxon>Malacostraca</taxon>
        <taxon>Eumalacostraca</taxon>
        <taxon>Peracarida</taxon>
        <taxon>Amphipoda</taxon>
        <taxon>Senticaudata</taxon>
        <taxon>Talitrida</taxon>
        <taxon>Talitroidea</taxon>
        <taxon>Hyalellidae</taxon>
        <taxon>Hyalella</taxon>
    </lineage>
</organism>
<dbReference type="GeneID" id="108682688"/>
<sequence length="263" mass="28813">MKEAQAVERTRVEQRVSYREALRMVKQPSQKNDCHLNNGTSSGENLPQFPLSSTPTAEMRTWAQKVKPRHPQAAHTVTTGTQTDNPATSTLQGLTVTKFIELMSKIIALCTKTDNLDTVKIVTELTRETLLLDGSIADPICPDPAPYQVPSNKTFYIPVSQPNSAGPPGATNTETTEDHIEPSPVIGKNNKKTAQNAAMMEEDLIEPSPIIGKNIRKTAQGSSKLGRNQMANQSKSKPKSVFPLQPENKDKANTNTKCLPIKK</sequence>
<feature type="compositionally biased region" description="Polar residues" evidence="1">
    <location>
        <begin position="163"/>
        <end position="174"/>
    </location>
</feature>
<feature type="region of interest" description="Disordered" evidence="1">
    <location>
        <begin position="29"/>
        <end position="48"/>
    </location>
</feature>
<dbReference type="Proteomes" id="UP000694843">
    <property type="component" value="Unplaced"/>
</dbReference>
<reference evidence="3" key="1">
    <citation type="submission" date="2025-08" db="UniProtKB">
        <authorList>
            <consortium name="RefSeq"/>
        </authorList>
    </citation>
    <scope>IDENTIFICATION</scope>
</reference>
<evidence type="ECO:0000256" key="1">
    <source>
        <dbReference type="SAM" id="MobiDB-lite"/>
    </source>
</evidence>
<dbReference type="AlphaFoldDB" id="A0A8B7PMH7"/>
<accession>A0A8B7PMH7</accession>
<gene>
    <name evidence="3" type="primary">LOC108682688</name>
</gene>
<evidence type="ECO:0000313" key="2">
    <source>
        <dbReference type="Proteomes" id="UP000694843"/>
    </source>
</evidence>
<dbReference type="KEGG" id="hazt:108682688"/>
<protein>
    <submittedName>
        <fullName evidence="3">Uncharacterized protein LOC108682688</fullName>
    </submittedName>
</protein>
<feature type="region of interest" description="Disordered" evidence="1">
    <location>
        <begin position="217"/>
        <end position="263"/>
    </location>
</feature>
<dbReference type="RefSeq" id="XP_018027399.1">
    <property type="nucleotide sequence ID" value="XM_018171910.2"/>
</dbReference>
<evidence type="ECO:0000313" key="3">
    <source>
        <dbReference type="RefSeq" id="XP_018027399.1"/>
    </source>
</evidence>
<feature type="compositionally biased region" description="Polar residues" evidence="1">
    <location>
        <begin position="217"/>
        <end position="235"/>
    </location>
</feature>
<keyword evidence="2" id="KW-1185">Reference proteome</keyword>
<proteinExistence type="predicted"/>